<accession>A0ACC5R246</accession>
<comment type="caution">
    <text evidence="1">The sequence shown here is derived from an EMBL/GenBank/DDBJ whole genome shotgun (WGS) entry which is preliminary data.</text>
</comment>
<organism evidence="1 2">
    <name type="scientific">Taklimakanibacter albus</name>
    <dbReference type="NCBI Taxonomy" id="2800327"/>
    <lineage>
        <taxon>Bacteria</taxon>
        <taxon>Pseudomonadati</taxon>
        <taxon>Pseudomonadota</taxon>
        <taxon>Alphaproteobacteria</taxon>
        <taxon>Hyphomicrobiales</taxon>
        <taxon>Aestuariivirgaceae</taxon>
        <taxon>Taklimakanibacter</taxon>
    </lineage>
</organism>
<name>A0ACC5R246_9HYPH</name>
<keyword evidence="2" id="KW-1185">Reference proteome</keyword>
<proteinExistence type="predicted"/>
<reference evidence="1" key="1">
    <citation type="submission" date="2021-01" db="EMBL/GenBank/DDBJ databases">
        <authorList>
            <person name="Sun Q."/>
        </authorList>
    </citation>
    <scope>NUCLEOTIDE SEQUENCE</scope>
    <source>
        <strain evidence="1">YIM B02566</strain>
    </source>
</reference>
<dbReference type="EMBL" id="JAENHL010000006">
    <property type="protein sequence ID" value="MBK1866699.1"/>
    <property type="molecule type" value="Genomic_DNA"/>
</dbReference>
<protein>
    <submittedName>
        <fullName evidence="1">Cupin domain-containing protein</fullName>
    </submittedName>
</protein>
<evidence type="ECO:0000313" key="1">
    <source>
        <dbReference type="EMBL" id="MBK1866699.1"/>
    </source>
</evidence>
<sequence>MLRIDHADHPREEWRPGVETRMLISALTGATELCIFEQWVAPGAGTPVHAHPVEEVLTVLSGEAEMWLDDQSAIVTAGQSLIVPALRRHSFRNSGTGTLHIHAVLASPVFEAQAEGKEEPVRRWMPGDDGR</sequence>
<gene>
    <name evidence="1" type="ORF">JHL16_10070</name>
</gene>
<evidence type="ECO:0000313" key="2">
    <source>
        <dbReference type="Proteomes" id="UP000616151"/>
    </source>
</evidence>
<dbReference type="Proteomes" id="UP000616151">
    <property type="component" value="Unassembled WGS sequence"/>
</dbReference>